<comment type="caution">
    <text evidence="1">The sequence shown here is derived from an EMBL/GenBank/DDBJ whole genome shotgun (WGS) entry which is preliminary data.</text>
</comment>
<evidence type="ECO:0000313" key="1">
    <source>
        <dbReference type="EMBL" id="KAF8784904.1"/>
    </source>
</evidence>
<protein>
    <submittedName>
        <fullName evidence="1">Uncharacterized protein</fullName>
    </submittedName>
</protein>
<dbReference type="AlphaFoldDB" id="A0A8T0F1A4"/>
<dbReference type="Proteomes" id="UP000807504">
    <property type="component" value="Unassembled WGS sequence"/>
</dbReference>
<accession>A0A8T0F1A4</accession>
<reference evidence="1" key="2">
    <citation type="submission" date="2020-06" db="EMBL/GenBank/DDBJ databases">
        <authorList>
            <person name="Sheffer M."/>
        </authorList>
    </citation>
    <scope>NUCLEOTIDE SEQUENCE</scope>
</reference>
<dbReference type="EMBL" id="JABXBU010000030">
    <property type="protein sequence ID" value="KAF8784904.1"/>
    <property type="molecule type" value="Genomic_DNA"/>
</dbReference>
<gene>
    <name evidence="1" type="ORF">HNY73_010516</name>
</gene>
<reference evidence="1" key="1">
    <citation type="journal article" date="2020" name="bioRxiv">
        <title>Chromosome-level reference genome of the European wasp spider Argiope bruennichi: a resource for studies on range expansion and evolutionary adaptation.</title>
        <authorList>
            <person name="Sheffer M.M."/>
            <person name="Hoppe A."/>
            <person name="Krehenwinkel H."/>
            <person name="Uhl G."/>
            <person name="Kuss A.W."/>
            <person name="Jensen L."/>
            <person name="Jensen C."/>
            <person name="Gillespie R.G."/>
            <person name="Hoff K.J."/>
            <person name="Prost S."/>
        </authorList>
    </citation>
    <scope>NUCLEOTIDE SEQUENCE</scope>
</reference>
<sequence length="1213" mass="140960">MALDLKMEIFAHNSFYRIWNKGVKEKENLNIHQIYGEECCKIENVSEACEEVLISGIVLRRMMFNGLYMADFTDEIAKSLKSLSECYDYIIYKCDRSDLFGHLTVFERMFATFGFVIEFCSYIYKYYNVDIVKYGHILWIMYFDKFTEEFYKEGGWKQLKKVAESYNKIIGTVFCFDGQSIHSLKMALEKYCDFRDAVYYDELKNKQKKKVHVSKLWIKHNIEQLDNLTIIPFISDYDIALVAENLLEKLIKLHDLISEERAFSKEMECTETPIEHVGNGNHSDDLQTTHFSEINQDVSKEKSTEASYPEDIDNQTEIARRKEVTSTSGSTSQMIKSDKVENSSSYFLPPQQFIDSFIDNLYSSNTEMKKKTPTSPEVLLTDQTDKSFQNKEAKLEVMAAQKCCTENEDASNNDKEIRNEKSVEMSYSENGDDRREISRRMEIPSTSQMIKSDKDENSSSYFLPPQQFIDSFIDNLYSSNTEMKKKTPTSPEVLLTDQTDKSFQNKEAKLEVMAAQKFCTENEDASNNDKEIRNEKSVEMSYSENGDDRRKISRRMEIPSTSQMIKSDKDENSSSYFLPPQQFIDSFIDNLYQNKEAKLEVMAAQKFCTENEDASNNDKEIRNEKSVEMSYSENGDDRTEISRRMEITSTSKLTESYMDENSSLILPKQFIDNLYSSNTEKRIETPTPTEVLSTKQMDKTFHYPYKVKNTWNFCSKSRDTNDKVEEVNSDKSLDVSCCSKKEEEQSEIIREADIISTSQMDEPEWNTNITPDVLLKPKVFDFENQGGSIGDEIEKIETSREDLRKEQDDREINIFLRMILILSDRQRAKFVHQEFLDNEVTPQNVQELLDNEETSQNVQELLGNMSSDLKIEVFAYQCFYRTMFGEGIVDKRNILKIYEDECKEDNSYQEVCDILYQRAAACRVRVFDEFPKSSDTIKTKITNMNESFENGKKITCTVGISGIETEENLDIYSLKRCNNLCDGTLSQQMQTSKEYFTKSSDFELNYNLTSFAGNNKNDLGDTSRRKNFQHHSEVMNTTDALPINWKDEPAWQRKSLKNLSNPLDFCYETKLLKSQIGNEISEAGMESTFNTKTEVYDENTDINHTLSTNKIVKAYGGRNTILKNPHLPKNIVEVSEIKTNPDEKIKPDKGLDILREEMNDPDIKIFLRTILVLDDRQSIQYFYEAESCSKQSRENLQVREVKKKKISKNKSRK</sequence>
<keyword evidence="2" id="KW-1185">Reference proteome</keyword>
<proteinExistence type="predicted"/>
<evidence type="ECO:0000313" key="2">
    <source>
        <dbReference type="Proteomes" id="UP000807504"/>
    </source>
</evidence>
<organism evidence="1 2">
    <name type="scientific">Argiope bruennichi</name>
    <name type="common">Wasp spider</name>
    <name type="synonym">Aranea bruennichi</name>
    <dbReference type="NCBI Taxonomy" id="94029"/>
    <lineage>
        <taxon>Eukaryota</taxon>
        <taxon>Metazoa</taxon>
        <taxon>Ecdysozoa</taxon>
        <taxon>Arthropoda</taxon>
        <taxon>Chelicerata</taxon>
        <taxon>Arachnida</taxon>
        <taxon>Araneae</taxon>
        <taxon>Araneomorphae</taxon>
        <taxon>Entelegynae</taxon>
        <taxon>Araneoidea</taxon>
        <taxon>Araneidae</taxon>
        <taxon>Argiope</taxon>
    </lineage>
</organism>
<name>A0A8T0F1A4_ARGBR</name>